<comment type="caution">
    <text evidence="1">The sequence shown here is derived from an EMBL/GenBank/DDBJ whole genome shotgun (WGS) entry which is preliminary data.</text>
</comment>
<accession>A0ABV4ZGW5</accession>
<evidence type="ECO:0000313" key="1">
    <source>
        <dbReference type="EMBL" id="MFB4193366.1"/>
    </source>
</evidence>
<dbReference type="InterPro" id="IPR053842">
    <property type="entry name" value="NikA-like"/>
</dbReference>
<dbReference type="RefSeq" id="WP_375061405.1">
    <property type="nucleotide sequence ID" value="NZ_JBHGBT010000002.1"/>
</dbReference>
<dbReference type="Proteomes" id="UP001577267">
    <property type="component" value="Unassembled WGS sequence"/>
</dbReference>
<evidence type="ECO:0000313" key="2">
    <source>
        <dbReference type="Proteomes" id="UP001577267"/>
    </source>
</evidence>
<name>A0ABV4ZGW5_9ACTN</name>
<organism evidence="1 2">
    <name type="scientific">Streptomyces carpaticus</name>
    <dbReference type="NCBI Taxonomy" id="285558"/>
    <lineage>
        <taxon>Bacteria</taxon>
        <taxon>Bacillati</taxon>
        <taxon>Actinomycetota</taxon>
        <taxon>Actinomycetes</taxon>
        <taxon>Kitasatosporales</taxon>
        <taxon>Streptomycetaceae</taxon>
        <taxon>Streptomyces</taxon>
    </lineage>
</organism>
<proteinExistence type="predicted"/>
<gene>
    <name evidence="1" type="primary">mobC</name>
    <name evidence="1" type="ORF">ACE11A_03215</name>
</gene>
<dbReference type="EMBL" id="JBHGBT010000002">
    <property type="protein sequence ID" value="MFB4193366.1"/>
    <property type="molecule type" value="Genomic_DNA"/>
</dbReference>
<sequence length="114" mass="12256">MIAVRFTPDEKAEITAAAKRTATFPAGYLAGAGLAAARGSTPPHHNHQLDAAIDELAALRAQLSRVGNNINQIAHIYNTGGRPHPGELHHARTSLLRTLARIDEAADILVRRRV</sequence>
<reference evidence="1 2" key="1">
    <citation type="submission" date="2024-09" db="EMBL/GenBank/DDBJ databases">
        <title>Draft genome sequence of multifaceted antimicrobials producing Streptomyces sp. strain FH1.</title>
        <authorList>
            <person name="Hassan F."/>
            <person name="Ali H."/>
            <person name="Hassan N."/>
            <person name="Nawaz A."/>
        </authorList>
    </citation>
    <scope>NUCLEOTIDE SEQUENCE [LARGE SCALE GENOMIC DNA]</scope>
    <source>
        <strain evidence="1 2">FH1</strain>
    </source>
</reference>
<dbReference type="Pfam" id="PF21983">
    <property type="entry name" value="NikA-like"/>
    <property type="match status" value="1"/>
</dbReference>
<protein>
    <submittedName>
        <fullName evidence="1">Plasmid mobilization relaxosome protein MobC</fullName>
    </submittedName>
</protein>
<keyword evidence="2" id="KW-1185">Reference proteome</keyword>